<organism evidence="2 3">
    <name type="scientific">Cucurbitaria berberidis CBS 394.84</name>
    <dbReference type="NCBI Taxonomy" id="1168544"/>
    <lineage>
        <taxon>Eukaryota</taxon>
        <taxon>Fungi</taxon>
        <taxon>Dikarya</taxon>
        <taxon>Ascomycota</taxon>
        <taxon>Pezizomycotina</taxon>
        <taxon>Dothideomycetes</taxon>
        <taxon>Pleosporomycetidae</taxon>
        <taxon>Pleosporales</taxon>
        <taxon>Pleosporineae</taxon>
        <taxon>Cucurbitariaceae</taxon>
        <taxon>Cucurbitaria</taxon>
    </lineage>
</organism>
<dbReference type="Proteomes" id="UP000800039">
    <property type="component" value="Unassembled WGS sequence"/>
</dbReference>
<feature type="compositionally biased region" description="Acidic residues" evidence="1">
    <location>
        <begin position="96"/>
        <end position="109"/>
    </location>
</feature>
<reference evidence="2" key="1">
    <citation type="submission" date="2020-01" db="EMBL/GenBank/DDBJ databases">
        <authorList>
            <consortium name="DOE Joint Genome Institute"/>
            <person name="Haridas S."/>
            <person name="Albert R."/>
            <person name="Binder M."/>
            <person name="Bloem J."/>
            <person name="Labutti K."/>
            <person name="Salamov A."/>
            <person name="Andreopoulos B."/>
            <person name="Baker S.E."/>
            <person name="Barry K."/>
            <person name="Bills G."/>
            <person name="Bluhm B.H."/>
            <person name="Cannon C."/>
            <person name="Castanera R."/>
            <person name="Culley D.E."/>
            <person name="Daum C."/>
            <person name="Ezra D."/>
            <person name="Gonzalez J.B."/>
            <person name="Henrissat B."/>
            <person name="Kuo A."/>
            <person name="Liang C."/>
            <person name="Lipzen A."/>
            <person name="Lutzoni F."/>
            <person name="Magnuson J."/>
            <person name="Mondo S."/>
            <person name="Nolan M."/>
            <person name="Ohm R."/>
            <person name="Pangilinan J."/>
            <person name="Park H.-J."/>
            <person name="Ramirez L."/>
            <person name="Alfaro M."/>
            <person name="Sun H."/>
            <person name="Tritt A."/>
            <person name="Yoshinaga Y."/>
            <person name="Zwiers L.-H."/>
            <person name="Turgeon B.G."/>
            <person name="Goodwin S.B."/>
            <person name="Spatafora J.W."/>
            <person name="Crous P.W."/>
            <person name="Grigoriev I.V."/>
        </authorList>
    </citation>
    <scope>NUCLEOTIDE SEQUENCE</scope>
    <source>
        <strain evidence="2">CBS 394.84</strain>
    </source>
</reference>
<proteinExistence type="predicted"/>
<feature type="region of interest" description="Disordered" evidence="1">
    <location>
        <begin position="124"/>
        <end position="197"/>
    </location>
</feature>
<gene>
    <name evidence="2" type="ORF">K460DRAFT_356088</name>
</gene>
<feature type="compositionally biased region" description="Basic residues" evidence="1">
    <location>
        <begin position="153"/>
        <end position="164"/>
    </location>
</feature>
<evidence type="ECO:0000313" key="3">
    <source>
        <dbReference type="Proteomes" id="UP000800039"/>
    </source>
</evidence>
<protein>
    <submittedName>
        <fullName evidence="2">Uncharacterized protein</fullName>
    </submittedName>
</protein>
<dbReference type="OrthoDB" id="3793972at2759"/>
<accession>A0A9P4GIS4</accession>
<evidence type="ECO:0000313" key="2">
    <source>
        <dbReference type="EMBL" id="KAF1846407.1"/>
    </source>
</evidence>
<feature type="compositionally biased region" description="Polar residues" evidence="1">
    <location>
        <begin position="128"/>
        <end position="149"/>
    </location>
</feature>
<evidence type="ECO:0000256" key="1">
    <source>
        <dbReference type="SAM" id="MobiDB-lite"/>
    </source>
</evidence>
<dbReference type="EMBL" id="ML976616">
    <property type="protein sequence ID" value="KAF1846407.1"/>
    <property type="molecule type" value="Genomic_DNA"/>
</dbReference>
<sequence length="395" mass="43112">MARLTYARLLTRLHTLRDSVPEQLPGYENAQRVKDTQDAINAGIVAAQAGLEGDKSVLKPSDLKYEVSAKLDEIDHRFEREAAVSPSSSLAVAAAGEDEEESENEDADDQLTRDLTAAFETEQRLRWEQSSSHSASGKENPSDTATVSATRAHPARKPANRKKNSAVTKRPIRNPGATTKACIKKSTSKRTTRAKSRIASPTALTTVTNTIEEREAAAALLDLFTSSPLTNNRTNTMHPAYAPNFTSSAQVTPINNMASNKGKQRASSSQPATPLNFPNMHLPITHPNPYRRTFSNAEFLDLPANAIDASAKPEHIFLAGVQFAMQNFTAAHATKFCRNTGDGFADRCYEYVRVELGIKSEYELLVEKYEAEMIAKGAVRNGGESAAGKGFWDVI</sequence>
<keyword evidence="3" id="KW-1185">Reference proteome</keyword>
<feature type="compositionally biased region" description="Basic residues" evidence="1">
    <location>
        <begin position="182"/>
        <end position="196"/>
    </location>
</feature>
<comment type="caution">
    <text evidence="2">The sequence shown here is derived from an EMBL/GenBank/DDBJ whole genome shotgun (WGS) entry which is preliminary data.</text>
</comment>
<dbReference type="RefSeq" id="XP_040788970.1">
    <property type="nucleotide sequence ID" value="XM_040931932.1"/>
</dbReference>
<feature type="region of interest" description="Disordered" evidence="1">
    <location>
        <begin position="82"/>
        <end position="111"/>
    </location>
</feature>
<name>A0A9P4GIS4_9PLEO</name>
<feature type="compositionally biased region" description="Low complexity" evidence="1">
    <location>
        <begin position="83"/>
        <end position="95"/>
    </location>
</feature>
<dbReference type="AlphaFoldDB" id="A0A9P4GIS4"/>
<dbReference type="GeneID" id="63849184"/>